<dbReference type="PANTHER" id="PTHR43434">
    <property type="entry name" value="PHOSPHOGLYCOLATE PHOSPHATASE"/>
    <property type="match status" value="1"/>
</dbReference>
<dbReference type="InterPro" id="IPR006439">
    <property type="entry name" value="HAD-SF_hydro_IA"/>
</dbReference>
<dbReference type="EMBL" id="QCYH01000002">
    <property type="protein sequence ID" value="PVA11086.1"/>
    <property type="molecule type" value="Genomic_DNA"/>
</dbReference>
<dbReference type="Gene3D" id="1.10.150.240">
    <property type="entry name" value="Putative phosphatase, domain 2"/>
    <property type="match status" value="1"/>
</dbReference>
<dbReference type="Pfam" id="PF00702">
    <property type="entry name" value="Hydrolase"/>
    <property type="match status" value="1"/>
</dbReference>
<gene>
    <name evidence="5" type="ORF">DC366_04795</name>
</gene>
<evidence type="ECO:0000256" key="1">
    <source>
        <dbReference type="ARBA" id="ARBA00000830"/>
    </source>
</evidence>
<dbReference type="EC" id="3.1.3.18" evidence="4"/>
<evidence type="ECO:0000256" key="4">
    <source>
        <dbReference type="ARBA" id="ARBA00013078"/>
    </source>
</evidence>
<dbReference type="SFLD" id="SFLDS00003">
    <property type="entry name" value="Haloacid_Dehalogenase"/>
    <property type="match status" value="1"/>
</dbReference>
<dbReference type="GO" id="GO:0005829">
    <property type="term" value="C:cytosol"/>
    <property type="evidence" value="ECO:0007669"/>
    <property type="project" value="TreeGrafter"/>
</dbReference>
<dbReference type="GO" id="GO:0006281">
    <property type="term" value="P:DNA repair"/>
    <property type="evidence" value="ECO:0007669"/>
    <property type="project" value="TreeGrafter"/>
</dbReference>
<dbReference type="NCBIfam" id="TIGR01549">
    <property type="entry name" value="HAD-SF-IA-v1"/>
    <property type="match status" value="1"/>
</dbReference>
<reference evidence="5 6" key="1">
    <citation type="submission" date="2018-04" db="EMBL/GenBank/DDBJ databases">
        <title>Pelagivirga bohaiensis gen. nov., sp. nov., a bacterium isolated from the Bohai Sea.</title>
        <authorList>
            <person name="Ji X."/>
        </authorList>
    </citation>
    <scope>NUCLEOTIDE SEQUENCE [LARGE SCALE GENOMIC DNA]</scope>
    <source>
        <strain evidence="5 6">BH-SD19</strain>
    </source>
</reference>
<dbReference type="InterPro" id="IPR023214">
    <property type="entry name" value="HAD_sf"/>
</dbReference>
<proteinExistence type="inferred from homology"/>
<dbReference type="GO" id="GO:0008967">
    <property type="term" value="F:phosphoglycolate phosphatase activity"/>
    <property type="evidence" value="ECO:0007669"/>
    <property type="project" value="UniProtKB-EC"/>
</dbReference>
<dbReference type="InterPro" id="IPR023198">
    <property type="entry name" value="PGP-like_dom2"/>
</dbReference>
<dbReference type="Proteomes" id="UP000244446">
    <property type="component" value="Unassembled WGS sequence"/>
</dbReference>
<evidence type="ECO:0000313" key="6">
    <source>
        <dbReference type="Proteomes" id="UP000244446"/>
    </source>
</evidence>
<dbReference type="AlphaFoldDB" id="A0A2T7G9L0"/>
<dbReference type="PRINTS" id="PR00413">
    <property type="entry name" value="HADHALOGNASE"/>
</dbReference>
<organism evidence="5 6">
    <name type="scientific">Pelagivirga sediminicola</name>
    <dbReference type="NCBI Taxonomy" id="2170575"/>
    <lineage>
        <taxon>Bacteria</taxon>
        <taxon>Pseudomonadati</taxon>
        <taxon>Pseudomonadota</taxon>
        <taxon>Alphaproteobacteria</taxon>
        <taxon>Rhodobacterales</taxon>
        <taxon>Paracoccaceae</taxon>
        <taxon>Pelagivirga</taxon>
    </lineage>
</organism>
<evidence type="ECO:0000256" key="3">
    <source>
        <dbReference type="ARBA" id="ARBA00006171"/>
    </source>
</evidence>
<comment type="catalytic activity">
    <reaction evidence="1">
        <text>2-phosphoglycolate + H2O = glycolate + phosphate</text>
        <dbReference type="Rhea" id="RHEA:14369"/>
        <dbReference type="ChEBI" id="CHEBI:15377"/>
        <dbReference type="ChEBI" id="CHEBI:29805"/>
        <dbReference type="ChEBI" id="CHEBI:43474"/>
        <dbReference type="ChEBI" id="CHEBI:58033"/>
        <dbReference type="EC" id="3.1.3.18"/>
    </reaction>
</comment>
<comment type="pathway">
    <text evidence="2">Organic acid metabolism; glycolate biosynthesis; glycolate from 2-phosphoglycolate: step 1/1.</text>
</comment>
<name>A0A2T7G9L0_9RHOB</name>
<accession>A0A2T7G9L0</accession>
<keyword evidence="6" id="KW-1185">Reference proteome</keyword>
<evidence type="ECO:0000256" key="2">
    <source>
        <dbReference type="ARBA" id="ARBA00004818"/>
    </source>
</evidence>
<dbReference type="InterPro" id="IPR036412">
    <property type="entry name" value="HAD-like_sf"/>
</dbReference>
<protein>
    <recommendedName>
        <fullName evidence="4">phosphoglycolate phosphatase</fullName>
        <ecNumber evidence="4">3.1.3.18</ecNumber>
    </recommendedName>
</protein>
<dbReference type="SFLD" id="SFLDG01129">
    <property type="entry name" value="C1.5:_HAD__Beta-PGM__Phosphata"/>
    <property type="match status" value="1"/>
</dbReference>
<dbReference type="PANTHER" id="PTHR43434:SF1">
    <property type="entry name" value="PHOSPHOGLYCOLATE PHOSPHATASE"/>
    <property type="match status" value="1"/>
</dbReference>
<dbReference type="Gene3D" id="3.40.50.1000">
    <property type="entry name" value="HAD superfamily/HAD-like"/>
    <property type="match status" value="1"/>
</dbReference>
<evidence type="ECO:0000313" key="5">
    <source>
        <dbReference type="EMBL" id="PVA11086.1"/>
    </source>
</evidence>
<dbReference type="InterPro" id="IPR050155">
    <property type="entry name" value="HAD-like_hydrolase_sf"/>
</dbReference>
<dbReference type="SUPFAM" id="SSF56784">
    <property type="entry name" value="HAD-like"/>
    <property type="match status" value="1"/>
</dbReference>
<comment type="caution">
    <text evidence="5">The sequence shown here is derived from an EMBL/GenBank/DDBJ whole genome shotgun (WGS) entry which is preliminary data.</text>
</comment>
<sequence length="233" mass="23721">MTIKAILFDKDGTLLDYHATWTSINLQAAEFAAGGDPALARRLLALADADPDTGRAHAGGLFAAGNSAEIADAWIADGAAMPRAALIAAIDLIFTDAMRTAVPIEGGLAAIRALHAQGCRMGVASSDSAAAIRVFLESAGLAAYFDFIAGYDSGHGHKPDPGALFAFCREIGIPPASTAMVGDNIQDLQLARAGQAGLAVAVLSGTGTAETMAPLADIVIPDISHLGQLVGKD</sequence>
<dbReference type="OrthoDB" id="9797743at2"/>
<dbReference type="RefSeq" id="WP_108691060.1">
    <property type="nucleotide sequence ID" value="NZ_QCYH01000002.1"/>
</dbReference>
<comment type="similarity">
    <text evidence="3">Belongs to the HAD-like hydrolase superfamily. CbbY/CbbZ/Gph/YieH family.</text>
</comment>